<dbReference type="PANTHER" id="PTHR43553:SF24">
    <property type="entry name" value="ENERGY-COUPLING FACTOR TRANSPORTER ATP-BINDING PROTEIN ECFA1"/>
    <property type="match status" value="1"/>
</dbReference>
<dbReference type="PROSITE" id="PS00211">
    <property type="entry name" value="ABC_TRANSPORTER_1"/>
    <property type="match status" value="1"/>
</dbReference>
<dbReference type="AlphaFoldDB" id="A0A5K7YI55"/>
<dbReference type="FunFam" id="3.40.50.300:FF:000224">
    <property type="entry name" value="Energy-coupling factor transporter ATP-binding protein EcfA"/>
    <property type="match status" value="1"/>
</dbReference>
<dbReference type="Proteomes" id="UP000427906">
    <property type="component" value="Chromosome"/>
</dbReference>
<keyword evidence="6 10" id="KW-0067">ATP-binding</keyword>
<sequence length="249" mass="26825">MSIISTANLCHRFADGTQGLQNVSLSFEEGEFTVIAGANGSGKTTLLRHLNGLLFPESGSVTVCGKSVKKDPLAARRQVGMVFQDADSQIVGETVYDDAAFGPENLSLGRQQIDRRVQRALAAVDLSGFENKQPHHLSGGEKRRLAIAGVLAMAPRVLLMDEPFSNLDFPATSLVLDQILELHKSGHTIIITTHDLEKVVAHAQRLVVMANGRVVEDGRPAEVMAGIARYGIRPPCSVQLGKGILPWVN</sequence>
<dbReference type="RefSeq" id="WP_155314520.1">
    <property type="nucleotide sequence ID" value="NZ_AP021874.1"/>
</dbReference>
<dbReference type="InterPro" id="IPR015856">
    <property type="entry name" value="ABC_transpr_CbiO/EcfA_su"/>
</dbReference>
<evidence type="ECO:0000313" key="10">
    <source>
        <dbReference type="EMBL" id="BBO66094.1"/>
    </source>
</evidence>
<evidence type="ECO:0000313" key="11">
    <source>
        <dbReference type="Proteomes" id="UP000427906"/>
    </source>
</evidence>
<organism evidence="10 11">
    <name type="scientific">Desulfosarcina alkanivorans</name>
    <dbReference type="NCBI Taxonomy" id="571177"/>
    <lineage>
        <taxon>Bacteria</taxon>
        <taxon>Pseudomonadati</taxon>
        <taxon>Thermodesulfobacteriota</taxon>
        <taxon>Desulfobacteria</taxon>
        <taxon>Desulfobacterales</taxon>
        <taxon>Desulfosarcinaceae</taxon>
        <taxon>Desulfosarcina</taxon>
    </lineage>
</organism>
<keyword evidence="7" id="KW-1278">Translocase</keyword>
<comment type="similarity">
    <text evidence="2">Belongs to the ABC transporter superfamily.</text>
</comment>
<evidence type="ECO:0000256" key="8">
    <source>
        <dbReference type="ARBA" id="ARBA00023136"/>
    </source>
</evidence>
<dbReference type="SUPFAM" id="SSF52540">
    <property type="entry name" value="P-loop containing nucleoside triphosphate hydrolases"/>
    <property type="match status" value="1"/>
</dbReference>
<proteinExistence type="inferred from homology"/>
<dbReference type="CDD" id="cd03225">
    <property type="entry name" value="ABC_cobalt_CbiO_domain1"/>
    <property type="match status" value="1"/>
</dbReference>
<dbReference type="OrthoDB" id="9809450at2"/>
<dbReference type="InterPro" id="IPR017871">
    <property type="entry name" value="ABC_transporter-like_CS"/>
</dbReference>
<dbReference type="InterPro" id="IPR003593">
    <property type="entry name" value="AAA+_ATPase"/>
</dbReference>
<dbReference type="InterPro" id="IPR027417">
    <property type="entry name" value="P-loop_NTPase"/>
</dbReference>
<keyword evidence="8" id="KW-0472">Membrane</keyword>
<dbReference type="InterPro" id="IPR003439">
    <property type="entry name" value="ABC_transporter-like_ATP-bd"/>
</dbReference>
<name>A0A5K7YI55_9BACT</name>
<protein>
    <submittedName>
        <fullName evidence="10">ABC transporter ATP-binding protein</fullName>
    </submittedName>
</protein>
<keyword evidence="4" id="KW-1003">Cell membrane</keyword>
<dbReference type="PROSITE" id="PS50893">
    <property type="entry name" value="ABC_TRANSPORTER_2"/>
    <property type="match status" value="1"/>
</dbReference>
<dbReference type="GO" id="GO:0005524">
    <property type="term" value="F:ATP binding"/>
    <property type="evidence" value="ECO:0007669"/>
    <property type="project" value="UniProtKB-KW"/>
</dbReference>
<dbReference type="InterPro" id="IPR050095">
    <property type="entry name" value="ECF_ABC_transporter_ATP-bd"/>
</dbReference>
<evidence type="ECO:0000256" key="5">
    <source>
        <dbReference type="ARBA" id="ARBA00022741"/>
    </source>
</evidence>
<evidence type="ECO:0000256" key="7">
    <source>
        <dbReference type="ARBA" id="ARBA00022967"/>
    </source>
</evidence>
<dbReference type="PANTHER" id="PTHR43553">
    <property type="entry name" value="HEAVY METAL TRANSPORTER"/>
    <property type="match status" value="1"/>
</dbReference>
<keyword evidence="5" id="KW-0547">Nucleotide-binding</keyword>
<gene>
    <name evidence="10" type="ORF">DSCA_00240</name>
</gene>
<dbReference type="EMBL" id="AP021874">
    <property type="protein sequence ID" value="BBO66094.1"/>
    <property type="molecule type" value="Genomic_DNA"/>
</dbReference>
<evidence type="ECO:0000256" key="1">
    <source>
        <dbReference type="ARBA" id="ARBA00004236"/>
    </source>
</evidence>
<dbReference type="Gene3D" id="3.40.50.300">
    <property type="entry name" value="P-loop containing nucleotide triphosphate hydrolases"/>
    <property type="match status" value="1"/>
</dbReference>
<feature type="domain" description="ABC transporter" evidence="9">
    <location>
        <begin position="4"/>
        <end position="236"/>
    </location>
</feature>
<accession>A0A5K7YI55</accession>
<dbReference type="KEGG" id="dalk:DSCA_00240"/>
<evidence type="ECO:0000256" key="6">
    <source>
        <dbReference type="ARBA" id="ARBA00022840"/>
    </source>
</evidence>
<evidence type="ECO:0000256" key="4">
    <source>
        <dbReference type="ARBA" id="ARBA00022475"/>
    </source>
</evidence>
<dbReference type="GO" id="GO:0016887">
    <property type="term" value="F:ATP hydrolysis activity"/>
    <property type="evidence" value="ECO:0007669"/>
    <property type="project" value="InterPro"/>
</dbReference>
<evidence type="ECO:0000259" key="9">
    <source>
        <dbReference type="PROSITE" id="PS50893"/>
    </source>
</evidence>
<evidence type="ECO:0000256" key="3">
    <source>
        <dbReference type="ARBA" id="ARBA00022448"/>
    </source>
</evidence>
<keyword evidence="11" id="KW-1185">Reference proteome</keyword>
<evidence type="ECO:0000256" key="2">
    <source>
        <dbReference type="ARBA" id="ARBA00005417"/>
    </source>
</evidence>
<dbReference type="Pfam" id="PF00005">
    <property type="entry name" value="ABC_tran"/>
    <property type="match status" value="1"/>
</dbReference>
<reference evidence="10 11" key="1">
    <citation type="submission" date="2019-11" db="EMBL/GenBank/DDBJ databases">
        <title>Comparative genomics of hydrocarbon-degrading Desulfosarcina strains.</title>
        <authorList>
            <person name="Watanabe M."/>
            <person name="Kojima H."/>
            <person name="Fukui M."/>
        </authorList>
    </citation>
    <scope>NUCLEOTIDE SEQUENCE [LARGE SCALE GENOMIC DNA]</scope>
    <source>
        <strain evidence="10 11">PL12</strain>
    </source>
</reference>
<comment type="subcellular location">
    <subcellularLocation>
        <location evidence="1">Cell membrane</location>
    </subcellularLocation>
</comment>
<dbReference type="SMART" id="SM00382">
    <property type="entry name" value="AAA"/>
    <property type="match status" value="1"/>
</dbReference>
<dbReference type="GO" id="GO:0042626">
    <property type="term" value="F:ATPase-coupled transmembrane transporter activity"/>
    <property type="evidence" value="ECO:0007669"/>
    <property type="project" value="TreeGrafter"/>
</dbReference>
<keyword evidence="3" id="KW-0813">Transport</keyword>
<dbReference type="GO" id="GO:0043190">
    <property type="term" value="C:ATP-binding cassette (ABC) transporter complex"/>
    <property type="evidence" value="ECO:0007669"/>
    <property type="project" value="TreeGrafter"/>
</dbReference>